<evidence type="ECO:0000313" key="2">
    <source>
        <dbReference type="Proteomes" id="UP000077202"/>
    </source>
</evidence>
<proteinExistence type="predicted"/>
<keyword evidence="2" id="KW-1185">Reference proteome</keyword>
<accession>A0A176VIW5</accession>
<gene>
    <name evidence="1" type="ORF">AXG93_209s1210</name>
</gene>
<name>A0A176VIW5_MARPO</name>
<protein>
    <submittedName>
        <fullName evidence="1">Uncharacterized protein</fullName>
    </submittedName>
</protein>
<comment type="caution">
    <text evidence="1">The sequence shown here is derived from an EMBL/GenBank/DDBJ whole genome shotgun (WGS) entry which is preliminary data.</text>
</comment>
<organism evidence="1 2">
    <name type="scientific">Marchantia polymorpha subsp. ruderalis</name>
    <dbReference type="NCBI Taxonomy" id="1480154"/>
    <lineage>
        <taxon>Eukaryota</taxon>
        <taxon>Viridiplantae</taxon>
        <taxon>Streptophyta</taxon>
        <taxon>Embryophyta</taxon>
        <taxon>Marchantiophyta</taxon>
        <taxon>Marchantiopsida</taxon>
        <taxon>Marchantiidae</taxon>
        <taxon>Marchantiales</taxon>
        <taxon>Marchantiaceae</taxon>
        <taxon>Marchantia</taxon>
    </lineage>
</organism>
<sequence>MSKQIGLESGDSNAVACFCSVHRNRDERNLSPFITWLNSGKMWEGSEAKQDKGKWQMRWKYVRPMMDNLLTDVFESALCLLP</sequence>
<dbReference type="AlphaFoldDB" id="A0A176VIW5"/>
<dbReference type="EMBL" id="LVLJ01003630">
    <property type="protein sequence ID" value="OAE20353.1"/>
    <property type="molecule type" value="Genomic_DNA"/>
</dbReference>
<reference evidence="1" key="1">
    <citation type="submission" date="2016-03" db="EMBL/GenBank/DDBJ databases">
        <title>Mechanisms controlling the formation of the plant cell surface in tip-growing cells are functionally conserved among land plants.</title>
        <authorList>
            <person name="Honkanen S."/>
            <person name="Jones V.A."/>
            <person name="Morieri G."/>
            <person name="Champion C."/>
            <person name="Hetherington A.J."/>
            <person name="Kelly S."/>
            <person name="Saint-Marcoux D."/>
            <person name="Proust H."/>
            <person name="Prescott H."/>
            <person name="Dolan L."/>
        </authorList>
    </citation>
    <scope>NUCLEOTIDE SEQUENCE [LARGE SCALE GENOMIC DNA]</scope>
    <source>
        <tissue evidence="1">Whole gametophyte</tissue>
    </source>
</reference>
<evidence type="ECO:0000313" key="1">
    <source>
        <dbReference type="EMBL" id="OAE20353.1"/>
    </source>
</evidence>
<dbReference type="Proteomes" id="UP000077202">
    <property type="component" value="Unassembled WGS sequence"/>
</dbReference>